<evidence type="ECO:0000313" key="2">
    <source>
        <dbReference type="EMBL" id="KAH0573699.1"/>
    </source>
</evidence>
<proteinExistence type="predicted"/>
<dbReference type="VEuPathDB" id="GiardiaDB:SS50377_23634"/>
<dbReference type="AlphaFoldDB" id="V6LY21"/>
<reference evidence="1 2" key="1">
    <citation type="journal article" date="2014" name="PLoS Genet.">
        <title>The Genome of Spironucleus salmonicida Highlights a Fish Pathogen Adapted to Fluctuating Environments.</title>
        <authorList>
            <person name="Xu F."/>
            <person name="Jerlstrom-Hultqvist J."/>
            <person name="Einarsson E."/>
            <person name="Astvaldsson A."/>
            <person name="Svard S.G."/>
            <person name="Andersson J.O."/>
        </authorList>
    </citation>
    <scope>NUCLEOTIDE SEQUENCE</scope>
    <source>
        <strain evidence="2">ATCC 50377</strain>
    </source>
</reference>
<sequence>MNFIQTRLVKPLSPTQKYLKSITSDNNDLISQQISQDSTFLNNLIARLADSFNFLQKRQNLLIKKVRNQTLEIQKNQTRINELLDYCKVLEREMHAKALVCVKRVNSAIWHLESLHAFIDEVKLKRAILRFKKVLESRAKDGDK</sequence>
<evidence type="ECO:0000313" key="3">
    <source>
        <dbReference type="Proteomes" id="UP000018208"/>
    </source>
</evidence>
<dbReference type="EMBL" id="AUWU02000004">
    <property type="protein sequence ID" value="KAH0573699.1"/>
    <property type="molecule type" value="Genomic_DNA"/>
</dbReference>
<keyword evidence="3" id="KW-1185">Reference proteome</keyword>
<name>V6LY21_9EUKA</name>
<gene>
    <name evidence="1" type="ORF">SS50377_11228</name>
    <name evidence="2" type="ORF">SS50377_23634</name>
</gene>
<reference evidence="2" key="2">
    <citation type="submission" date="2020-12" db="EMBL/GenBank/DDBJ databases">
        <title>New Spironucleus salmonicida genome in near-complete chromosomes.</title>
        <authorList>
            <person name="Xu F."/>
            <person name="Kurt Z."/>
            <person name="Jimenez-Gonzalez A."/>
            <person name="Astvaldsson A."/>
            <person name="Andersson J.O."/>
            <person name="Svard S.G."/>
        </authorList>
    </citation>
    <scope>NUCLEOTIDE SEQUENCE</scope>
    <source>
        <strain evidence="2">ATCC 50377</strain>
    </source>
</reference>
<organism evidence="1">
    <name type="scientific">Spironucleus salmonicida</name>
    <dbReference type="NCBI Taxonomy" id="348837"/>
    <lineage>
        <taxon>Eukaryota</taxon>
        <taxon>Metamonada</taxon>
        <taxon>Diplomonadida</taxon>
        <taxon>Hexamitidae</taxon>
        <taxon>Hexamitinae</taxon>
        <taxon>Spironucleus</taxon>
    </lineage>
</organism>
<dbReference type="Proteomes" id="UP000018208">
    <property type="component" value="Unassembled WGS sequence"/>
</dbReference>
<dbReference type="EMBL" id="KI545981">
    <property type="protein sequence ID" value="EST48616.1"/>
    <property type="molecule type" value="Genomic_DNA"/>
</dbReference>
<accession>V6LY21</accession>
<evidence type="ECO:0000313" key="1">
    <source>
        <dbReference type="EMBL" id="EST48616.1"/>
    </source>
</evidence>
<protein>
    <submittedName>
        <fullName evidence="1">Uncharacterized protein</fullName>
    </submittedName>
</protein>